<keyword evidence="5" id="KW-0539">Nucleus</keyword>
<dbReference type="InterPro" id="IPR036940">
    <property type="entry name" value="PI3/4_kinase_cat_sf"/>
</dbReference>
<name>A0A8H7ZVZ6_9FUNG</name>
<sequence length="250" mass="27967">MSVYRQITQKFKPVFRYFSFEEFPDPVVWYEKRLAYTRSVASNSITGCILGLGDRHSQNILLDKRSAEVVHIDLGIAFDQGKLLPTPELVPFRLTRDIVDGMGSASGGVEGVFRRCCEKTLRVLRDPANATILMTILEVFKHDPLHSWTLSPLKAKRIQERSSGTAGADADQPTPASDAARGGKEEVNKEAERALRLVKNRLANDASVECQVNELIETATNEDNLCRMFPGMPLLNNRWTGAPSSENWFI</sequence>
<evidence type="ECO:0000256" key="7">
    <source>
        <dbReference type="ARBA" id="ARBA00030222"/>
    </source>
</evidence>
<evidence type="ECO:0000313" key="13">
    <source>
        <dbReference type="EMBL" id="KAG5460219.1"/>
    </source>
</evidence>
<keyword evidence="4" id="KW-0227">DNA damage</keyword>
<dbReference type="SMART" id="SM00146">
    <property type="entry name" value="PI3Kc"/>
    <property type="match status" value="1"/>
</dbReference>
<feature type="domain" description="PI3K/PI4K catalytic" evidence="11">
    <location>
        <begin position="1"/>
        <end position="188"/>
    </location>
</feature>
<dbReference type="Pfam" id="PF00454">
    <property type="entry name" value="PI3_PI4_kinase"/>
    <property type="match status" value="1"/>
</dbReference>
<dbReference type="InterPro" id="IPR011009">
    <property type="entry name" value="Kinase-like_dom_sf"/>
</dbReference>
<feature type="domain" description="FATC" evidence="12">
    <location>
        <begin position="204"/>
        <end position="235"/>
    </location>
</feature>
<dbReference type="Proteomes" id="UP000673691">
    <property type="component" value="Unassembled WGS sequence"/>
</dbReference>
<evidence type="ECO:0000256" key="9">
    <source>
        <dbReference type="ARBA" id="ARBA00032467"/>
    </source>
</evidence>
<dbReference type="Gene3D" id="1.10.1070.11">
    <property type="entry name" value="Phosphatidylinositol 3-/4-kinase, catalytic domain"/>
    <property type="match status" value="1"/>
</dbReference>
<dbReference type="AlphaFoldDB" id="A0A8H7ZVZ6"/>
<reference evidence="13 14" key="1">
    <citation type="journal article" name="Sci. Rep.">
        <title>Genome-scale phylogenetic analyses confirm Olpidium as the closest living zoosporic fungus to the non-flagellated, terrestrial fungi.</title>
        <authorList>
            <person name="Chang Y."/>
            <person name="Rochon D."/>
            <person name="Sekimoto S."/>
            <person name="Wang Y."/>
            <person name="Chovatia M."/>
            <person name="Sandor L."/>
            <person name="Salamov A."/>
            <person name="Grigoriev I.V."/>
            <person name="Stajich J.E."/>
            <person name="Spatafora J.W."/>
        </authorList>
    </citation>
    <scope>NUCLEOTIDE SEQUENCE [LARGE SCALE GENOMIC DNA]</scope>
    <source>
        <strain evidence="13">S191</strain>
    </source>
</reference>
<evidence type="ECO:0000256" key="10">
    <source>
        <dbReference type="SAM" id="MobiDB-lite"/>
    </source>
</evidence>
<gene>
    <name evidence="13" type="ORF">BJ554DRAFT_7757</name>
</gene>
<evidence type="ECO:0000256" key="1">
    <source>
        <dbReference type="ARBA" id="ARBA00004123"/>
    </source>
</evidence>
<comment type="caution">
    <text evidence="13">The sequence shown here is derived from an EMBL/GenBank/DDBJ whole genome shotgun (WGS) entry which is preliminary data.</text>
</comment>
<proteinExistence type="predicted"/>
<accession>A0A8H7ZVZ6</accession>
<organism evidence="13 14">
    <name type="scientific">Olpidium bornovanus</name>
    <dbReference type="NCBI Taxonomy" id="278681"/>
    <lineage>
        <taxon>Eukaryota</taxon>
        <taxon>Fungi</taxon>
        <taxon>Fungi incertae sedis</taxon>
        <taxon>Olpidiomycota</taxon>
        <taxon>Olpidiomycotina</taxon>
        <taxon>Olpidiomycetes</taxon>
        <taxon>Olpidiales</taxon>
        <taxon>Olpidiaceae</taxon>
        <taxon>Olpidium</taxon>
    </lineage>
</organism>
<dbReference type="PANTHER" id="PTHR37079">
    <property type="entry name" value="SERINE/THREONINE-PROTEIN KINASE ATM"/>
    <property type="match status" value="1"/>
</dbReference>
<comment type="subcellular location">
    <subcellularLocation>
        <location evidence="1">Nucleus</location>
    </subcellularLocation>
</comment>
<dbReference type="PROSITE" id="PS51190">
    <property type="entry name" value="FATC"/>
    <property type="match status" value="1"/>
</dbReference>
<protein>
    <recommendedName>
        <fullName evidence="2">Serine/threonine-protein kinase TEL1</fullName>
    </recommendedName>
    <alternativeName>
        <fullName evidence="6">ATM homolog</fullName>
    </alternativeName>
    <alternativeName>
        <fullName evidence="8 9">DNA-damage checkpoint kinase TEL1</fullName>
    </alternativeName>
    <alternativeName>
        <fullName evidence="3">Serine/threonine-protein kinase tel1</fullName>
    </alternativeName>
    <alternativeName>
        <fullName evidence="7">Telomere length regulation protein 1</fullName>
    </alternativeName>
</protein>
<evidence type="ECO:0000259" key="11">
    <source>
        <dbReference type="PROSITE" id="PS50290"/>
    </source>
</evidence>
<dbReference type="OrthoDB" id="381190at2759"/>
<dbReference type="EMBL" id="JAEFCI010005559">
    <property type="protein sequence ID" value="KAG5460219.1"/>
    <property type="molecule type" value="Genomic_DNA"/>
</dbReference>
<dbReference type="InterPro" id="IPR000403">
    <property type="entry name" value="PI3/4_kinase_cat_dom"/>
</dbReference>
<dbReference type="InterPro" id="IPR038980">
    <property type="entry name" value="ATM_plant"/>
</dbReference>
<dbReference type="InterPro" id="IPR003152">
    <property type="entry name" value="FATC_dom"/>
</dbReference>
<dbReference type="SMART" id="SM01343">
    <property type="entry name" value="FATC"/>
    <property type="match status" value="1"/>
</dbReference>
<evidence type="ECO:0000313" key="14">
    <source>
        <dbReference type="Proteomes" id="UP000673691"/>
    </source>
</evidence>
<dbReference type="GO" id="GO:0004674">
    <property type="term" value="F:protein serine/threonine kinase activity"/>
    <property type="evidence" value="ECO:0007669"/>
    <property type="project" value="InterPro"/>
</dbReference>
<evidence type="ECO:0000256" key="4">
    <source>
        <dbReference type="ARBA" id="ARBA00022763"/>
    </source>
</evidence>
<evidence type="ECO:0000256" key="8">
    <source>
        <dbReference type="ARBA" id="ARBA00031460"/>
    </source>
</evidence>
<evidence type="ECO:0000256" key="3">
    <source>
        <dbReference type="ARBA" id="ARBA00020288"/>
    </source>
</evidence>
<evidence type="ECO:0000256" key="5">
    <source>
        <dbReference type="ARBA" id="ARBA00023242"/>
    </source>
</evidence>
<evidence type="ECO:0000256" key="6">
    <source>
        <dbReference type="ARBA" id="ARBA00030020"/>
    </source>
</evidence>
<dbReference type="SUPFAM" id="SSF56112">
    <property type="entry name" value="Protein kinase-like (PK-like)"/>
    <property type="match status" value="1"/>
</dbReference>
<feature type="region of interest" description="Disordered" evidence="10">
    <location>
        <begin position="159"/>
        <end position="188"/>
    </location>
</feature>
<dbReference type="GO" id="GO:0006974">
    <property type="term" value="P:DNA damage response"/>
    <property type="evidence" value="ECO:0007669"/>
    <property type="project" value="UniProtKB-KW"/>
</dbReference>
<dbReference type="GO" id="GO:0005634">
    <property type="term" value="C:nucleus"/>
    <property type="evidence" value="ECO:0007669"/>
    <property type="project" value="UniProtKB-SubCell"/>
</dbReference>
<dbReference type="Pfam" id="PF02260">
    <property type="entry name" value="FATC"/>
    <property type="match status" value="1"/>
</dbReference>
<dbReference type="PROSITE" id="PS50290">
    <property type="entry name" value="PI3_4_KINASE_3"/>
    <property type="match status" value="1"/>
</dbReference>
<keyword evidence="14" id="KW-1185">Reference proteome</keyword>
<dbReference type="PANTHER" id="PTHR37079:SF4">
    <property type="entry name" value="SERINE_THREONINE-PROTEIN KINASE ATM"/>
    <property type="match status" value="1"/>
</dbReference>
<evidence type="ECO:0000256" key="2">
    <source>
        <dbReference type="ARBA" id="ARBA00014619"/>
    </source>
</evidence>
<evidence type="ECO:0000259" key="12">
    <source>
        <dbReference type="PROSITE" id="PS51190"/>
    </source>
</evidence>